<sequence length="249" mass="27515">MHKKIFVSVLALLIGFGLYCMKPTYAMATEKIPFTAEYIQQLNDDDFINTVIRYAVDKENEGVEFKDVQEALNTVGVKVTKSESLLKGSSDVKHTVYITHRAGQSYYYLTAGVTANRKLSDPGGEDAISIEWEASKASYYSTTEGQYTTYMDGTNRLKGIVMFNLDDSKLNAADKYAYCSVRVVPKVSGKWIEVGSKYVHTYSVTNYSWTLGSTFNYSSTGPAGGLSYSVTGTPASSSWQTYADNAFKA</sequence>
<protein>
    <submittedName>
        <fullName evidence="1">Uncharacterized protein</fullName>
    </submittedName>
</protein>
<comment type="caution">
    <text evidence="1">The sequence shown here is derived from an EMBL/GenBank/DDBJ whole genome shotgun (WGS) entry which is preliminary data.</text>
</comment>
<keyword evidence="2" id="KW-1185">Reference proteome</keyword>
<gene>
    <name evidence="1" type="ORF">OW729_08715</name>
</gene>
<reference evidence="1" key="1">
    <citation type="submission" date="2022-12" db="EMBL/GenBank/DDBJ databases">
        <title>Clostridium sp. nov., isolated from industrial wastewater.</title>
        <authorList>
            <person name="Jiayan W."/>
        </authorList>
    </citation>
    <scope>NUCLEOTIDE SEQUENCE</scope>
    <source>
        <strain evidence="1">ZC22-4</strain>
    </source>
</reference>
<dbReference type="EMBL" id="JAPQFJ010000007">
    <property type="protein sequence ID" value="MCY6958685.1"/>
    <property type="molecule type" value="Genomic_DNA"/>
</dbReference>
<evidence type="ECO:0000313" key="2">
    <source>
        <dbReference type="Proteomes" id="UP001144612"/>
    </source>
</evidence>
<organism evidence="1 2">
    <name type="scientific">Clostridium brassicae</name>
    <dbReference type="NCBI Taxonomy" id="2999072"/>
    <lineage>
        <taxon>Bacteria</taxon>
        <taxon>Bacillati</taxon>
        <taxon>Bacillota</taxon>
        <taxon>Clostridia</taxon>
        <taxon>Eubacteriales</taxon>
        <taxon>Clostridiaceae</taxon>
        <taxon>Clostridium</taxon>
    </lineage>
</organism>
<dbReference type="RefSeq" id="WP_268061101.1">
    <property type="nucleotide sequence ID" value="NZ_JAPQFJ010000007.1"/>
</dbReference>
<accession>A0ABT4D8T1</accession>
<evidence type="ECO:0000313" key="1">
    <source>
        <dbReference type="EMBL" id="MCY6958685.1"/>
    </source>
</evidence>
<proteinExistence type="predicted"/>
<name>A0ABT4D8T1_9CLOT</name>
<dbReference type="Proteomes" id="UP001144612">
    <property type="component" value="Unassembled WGS sequence"/>
</dbReference>